<dbReference type="AlphaFoldDB" id="A0A2S7XQ59"/>
<dbReference type="Proteomes" id="UP000239936">
    <property type="component" value="Unassembled WGS sequence"/>
</dbReference>
<dbReference type="GO" id="GO:0050661">
    <property type="term" value="F:NADP binding"/>
    <property type="evidence" value="ECO:0007669"/>
    <property type="project" value="InterPro"/>
</dbReference>
<dbReference type="InterPro" id="IPR051265">
    <property type="entry name" value="HIBADH-related_NP60_sf"/>
</dbReference>
<dbReference type="RefSeq" id="WP_105073529.1">
    <property type="nucleotide sequence ID" value="NZ_JAFLKP010000007.1"/>
</dbReference>
<dbReference type="PANTHER" id="PTHR43580">
    <property type="entry name" value="OXIDOREDUCTASE GLYR1-RELATED"/>
    <property type="match status" value="1"/>
</dbReference>
<evidence type="ECO:0000259" key="5">
    <source>
        <dbReference type="Pfam" id="PF14833"/>
    </source>
</evidence>
<feature type="active site" evidence="3">
    <location>
        <position position="170"/>
    </location>
</feature>
<reference evidence="6 7" key="1">
    <citation type="submission" date="2018-01" db="EMBL/GenBank/DDBJ databases">
        <title>The complete genome sequence of Chromatium okenii LaCa, a purple sulfur bacterium with a turbulent life.</title>
        <authorList>
            <person name="Luedin S.M."/>
            <person name="Liechti N."/>
            <person name="Storelli N."/>
            <person name="Danza F."/>
            <person name="Wittwer M."/>
            <person name="Pothier J.F."/>
            <person name="Tonolla M.A."/>
        </authorList>
    </citation>
    <scope>NUCLEOTIDE SEQUENCE [LARGE SCALE GENOMIC DNA]</scope>
    <source>
        <strain evidence="6 7">LaCa</strain>
    </source>
</reference>
<dbReference type="EMBL" id="PPGH01000035">
    <property type="protein sequence ID" value="PQJ95884.1"/>
    <property type="molecule type" value="Genomic_DNA"/>
</dbReference>
<dbReference type="SUPFAM" id="SSF51735">
    <property type="entry name" value="NAD(P)-binding Rossmann-fold domains"/>
    <property type="match status" value="1"/>
</dbReference>
<accession>A0A2S7XQ59</accession>
<feature type="domain" description="6-phosphogluconate dehydrogenase NADP-binding" evidence="4">
    <location>
        <begin position="2"/>
        <end position="155"/>
    </location>
</feature>
<dbReference type="InterPro" id="IPR006115">
    <property type="entry name" value="6PGDH_NADP-bd"/>
</dbReference>
<dbReference type="Gene3D" id="1.10.1040.10">
    <property type="entry name" value="N-(1-d-carboxylethyl)-l-norvaline Dehydrogenase, domain 2"/>
    <property type="match status" value="1"/>
</dbReference>
<evidence type="ECO:0000256" key="2">
    <source>
        <dbReference type="ARBA" id="ARBA00023027"/>
    </source>
</evidence>
<keyword evidence="2" id="KW-0520">NAD</keyword>
<protein>
    <submittedName>
        <fullName evidence="6">Hydroxyacid dehydrogenase</fullName>
    </submittedName>
</protein>
<evidence type="ECO:0000259" key="4">
    <source>
        <dbReference type="Pfam" id="PF03446"/>
    </source>
</evidence>
<sequence>MKVAVLGIGLLGAEIALRLQQQGHEVIGVNRGCERPRFDAVRQRGLTVTADTAAAVANAEFILLLLSDAAAIQEMLFASATPIELRKRLVVQMGTIAPAESRALAAQIAALGGAYVEAPVLGSLPEARAGTLIVMAGGAGELFARCQPLLTALSPHPQHIGAVGQASALKLAMNQLIAGLTATFALSLGLVRHEGIAVEQFMALLRSSALYAPTFDKKLDNYLTHDYSGANFPLKHLHKDVRLFQQVAAESGLDSSVLAAIAAGCVRAESAGCADQDYSVLYEALTNNDH</sequence>
<dbReference type="Pfam" id="PF03446">
    <property type="entry name" value="NAD_binding_2"/>
    <property type="match status" value="1"/>
</dbReference>
<dbReference type="SUPFAM" id="SSF48179">
    <property type="entry name" value="6-phosphogluconate dehydrogenase C-terminal domain-like"/>
    <property type="match status" value="1"/>
</dbReference>
<dbReference type="GO" id="GO:0051287">
    <property type="term" value="F:NAD binding"/>
    <property type="evidence" value="ECO:0007669"/>
    <property type="project" value="InterPro"/>
</dbReference>
<feature type="domain" description="3-hydroxyisobutyrate dehydrogenase-like NAD-binding" evidence="5">
    <location>
        <begin position="164"/>
        <end position="284"/>
    </location>
</feature>
<dbReference type="GO" id="GO:0016491">
    <property type="term" value="F:oxidoreductase activity"/>
    <property type="evidence" value="ECO:0007669"/>
    <property type="project" value="UniProtKB-KW"/>
</dbReference>
<keyword evidence="1" id="KW-0560">Oxidoreductase</keyword>
<dbReference type="InterPro" id="IPR036291">
    <property type="entry name" value="NAD(P)-bd_dom_sf"/>
</dbReference>
<dbReference type="InterPro" id="IPR013328">
    <property type="entry name" value="6PGD_dom2"/>
</dbReference>
<dbReference type="PANTHER" id="PTHR43580:SF9">
    <property type="entry name" value="GLYOXYLATE_SUCCINIC SEMIALDEHYDE REDUCTASE 1"/>
    <property type="match status" value="1"/>
</dbReference>
<dbReference type="InterPro" id="IPR029154">
    <property type="entry name" value="HIBADH-like_NADP-bd"/>
</dbReference>
<keyword evidence="7" id="KW-1185">Reference proteome</keyword>
<evidence type="ECO:0000256" key="1">
    <source>
        <dbReference type="ARBA" id="ARBA00023002"/>
    </source>
</evidence>
<dbReference type="OrthoDB" id="9786703at2"/>
<dbReference type="Pfam" id="PF14833">
    <property type="entry name" value="NAD_binding_11"/>
    <property type="match status" value="1"/>
</dbReference>
<organism evidence="6 7">
    <name type="scientific">Chromatium okenii</name>
    <dbReference type="NCBI Taxonomy" id="61644"/>
    <lineage>
        <taxon>Bacteria</taxon>
        <taxon>Pseudomonadati</taxon>
        <taxon>Pseudomonadota</taxon>
        <taxon>Gammaproteobacteria</taxon>
        <taxon>Chromatiales</taxon>
        <taxon>Chromatiaceae</taxon>
        <taxon>Chromatium</taxon>
    </lineage>
</organism>
<proteinExistence type="predicted"/>
<evidence type="ECO:0000313" key="7">
    <source>
        <dbReference type="Proteomes" id="UP000239936"/>
    </source>
</evidence>
<evidence type="ECO:0000256" key="3">
    <source>
        <dbReference type="PIRSR" id="PIRSR000103-1"/>
    </source>
</evidence>
<gene>
    <name evidence="6" type="ORF">CXB77_08325</name>
</gene>
<dbReference type="InterPro" id="IPR008927">
    <property type="entry name" value="6-PGluconate_DH-like_C_sf"/>
</dbReference>
<evidence type="ECO:0000313" key="6">
    <source>
        <dbReference type="EMBL" id="PQJ95884.1"/>
    </source>
</evidence>
<comment type="caution">
    <text evidence="6">The sequence shown here is derived from an EMBL/GenBank/DDBJ whole genome shotgun (WGS) entry which is preliminary data.</text>
</comment>
<dbReference type="PIRSF" id="PIRSF000103">
    <property type="entry name" value="HIBADH"/>
    <property type="match status" value="1"/>
</dbReference>
<dbReference type="Gene3D" id="3.40.50.720">
    <property type="entry name" value="NAD(P)-binding Rossmann-like Domain"/>
    <property type="match status" value="1"/>
</dbReference>
<name>A0A2S7XQ59_9GAMM</name>
<dbReference type="InterPro" id="IPR015815">
    <property type="entry name" value="HIBADH-related"/>
</dbReference>